<evidence type="ECO:0000313" key="4">
    <source>
        <dbReference type="EMBL" id="EKE73836.1"/>
    </source>
</evidence>
<dbReference type="RefSeq" id="WP_008945157.1">
    <property type="nucleotide sequence ID" value="NZ_AMRL01000016.1"/>
</dbReference>
<keyword evidence="5" id="KW-1185">Reference proteome</keyword>
<dbReference type="Proteomes" id="UP000006746">
    <property type="component" value="Unassembled WGS sequence"/>
</dbReference>
<dbReference type="InterPro" id="IPR027417">
    <property type="entry name" value="P-loop_NTPase"/>
</dbReference>
<keyword evidence="2" id="KW-0813">Transport</keyword>
<dbReference type="PANTHER" id="PTHR42788">
    <property type="entry name" value="TAURINE IMPORT ATP-BINDING PROTEIN-RELATED"/>
    <property type="match status" value="1"/>
</dbReference>
<dbReference type="EMBL" id="AMRL01000016">
    <property type="protein sequence ID" value="EKE73836.1"/>
    <property type="molecule type" value="Genomic_DNA"/>
</dbReference>
<dbReference type="InterPro" id="IPR003439">
    <property type="entry name" value="ABC_transporter-like_ATP-bd"/>
</dbReference>
<organism evidence="4 5">
    <name type="scientific">Oceanibaculum indicum P24</name>
    <dbReference type="NCBI Taxonomy" id="1207063"/>
    <lineage>
        <taxon>Bacteria</taxon>
        <taxon>Pseudomonadati</taxon>
        <taxon>Pseudomonadota</taxon>
        <taxon>Alphaproteobacteria</taxon>
        <taxon>Rhodospirillales</taxon>
        <taxon>Oceanibaculaceae</taxon>
        <taxon>Oceanibaculum</taxon>
    </lineage>
</organism>
<dbReference type="GO" id="GO:0005524">
    <property type="term" value="F:ATP binding"/>
    <property type="evidence" value="ECO:0007669"/>
    <property type="project" value="InterPro"/>
</dbReference>
<feature type="domain" description="ABC transporter" evidence="3">
    <location>
        <begin position="28"/>
        <end position="136"/>
    </location>
</feature>
<sequence length="137" mass="14776">MHGMVRPTILPLRLENVCFDAGGKRLIDGIDLTLEAGIRSFVIGPNGAGKSLLLRLCHGLIQPTSGRVRWAEGVSSQEARRRQAMVFQRPVLLRRSVLANMVYALSVAGVARTGRRASAMAALERFGLAALADSPAR</sequence>
<evidence type="ECO:0000256" key="2">
    <source>
        <dbReference type="ARBA" id="ARBA00022448"/>
    </source>
</evidence>
<protein>
    <submittedName>
        <fullName evidence="4">ABC transporter</fullName>
    </submittedName>
</protein>
<dbReference type="Gene3D" id="3.40.50.300">
    <property type="entry name" value="P-loop containing nucleotide triphosphate hydrolases"/>
    <property type="match status" value="1"/>
</dbReference>
<evidence type="ECO:0000313" key="5">
    <source>
        <dbReference type="Proteomes" id="UP000006746"/>
    </source>
</evidence>
<evidence type="ECO:0000259" key="3">
    <source>
        <dbReference type="Pfam" id="PF00005"/>
    </source>
</evidence>
<feature type="non-terminal residue" evidence="4">
    <location>
        <position position="137"/>
    </location>
</feature>
<dbReference type="STRING" id="1207063.P24_12757"/>
<comment type="similarity">
    <text evidence="1">Belongs to the ABC transporter superfamily.</text>
</comment>
<dbReference type="AlphaFoldDB" id="K2IU73"/>
<dbReference type="SUPFAM" id="SSF52540">
    <property type="entry name" value="P-loop containing nucleoside triphosphate hydrolases"/>
    <property type="match status" value="1"/>
</dbReference>
<dbReference type="PANTHER" id="PTHR42788:SF13">
    <property type="entry name" value="ALIPHATIC SULFONATES IMPORT ATP-BINDING PROTEIN SSUB"/>
    <property type="match status" value="1"/>
</dbReference>
<dbReference type="eggNOG" id="COG1126">
    <property type="taxonomic scope" value="Bacteria"/>
</dbReference>
<proteinExistence type="inferred from homology"/>
<dbReference type="InterPro" id="IPR050166">
    <property type="entry name" value="ABC_transporter_ATP-bind"/>
</dbReference>
<evidence type="ECO:0000256" key="1">
    <source>
        <dbReference type="ARBA" id="ARBA00005417"/>
    </source>
</evidence>
<dbReference type="Pfam" id="PF00005">
    <property type="entry name" value="ABC_tran"/>
    <property type="match status" value="1"/>
</dbReference>
<gene>
    <name evidence="4" type="ORF">P24_12757</name>
</gene>
<name>K2IU73_9PROT</name>
<accession>K2IU73</accession>
<reference evidence="4 5" key="1">
    <citation type="journal article" date="2012" name="J. Bacteriol.">
        <title>Genome Sequence of Oceanibaculum indicum Type Strain P24.</title>
        <authorList>
            <person name="Lai Q."/>
            <person name="Shao Z."/>
        </authorList>
    </citation>
    <scope>NUCLEOTIDE SEQUENCE [LARGE SCALE GENOMIC DNA]</scope>
    <source>
        <strain evidence="4 5">P24</strain>
    </source>
</reference>
<comment type="caution">
    <text evidence="4">The sequence shown here is derived from an EMBL/GenBank/DDBJ whole genome shotgun (WGS) entry which is preliminary data.</text>
</comment>
<dbReference type="GO" id="GO:0016887">
    <property type="term" value="F:ATP hydrolysis activity"/>
    <property type="evidence" value="ECO:0007669"/>
    <property type="project" value="InterPro"/>
</dbReference>